<keyword evidence="2" id="KW-1185">Reference proteome</keyword>
<sequence>MTRTRPIQKFAAAVSRCSPEVSSFSWHHPDPMSRPFSLHIWKVYCCRLQLCPQGQMLEGVS</sequence>
<proteinExistence type="predicted"/>
<reference evidence="1" key="1">
    <citation type="journal article" date="2020" name="Phytopathology">
        <title>Genome Sequence Resources of Colletotrichum truncatum, C. plurivorum, C. musicola, and C. sojae: Four Species Pathogenic to Soybean (Glycine max).</title>
        <authorList>
            <person name="Rogerio F."/>
            <person name="Boufleur T.R."/>
            <person name="Ciampi-Guillardi M."/>
            <person name="Sukno S.A."/>
            <person name="Thon M.R."/>
            <person name="Massola Junior N.S."/>
            <person name="Baroncelli R."/>
        </authorList>
    </citation>
    <scope>NUCLEOTIDE SEQUENCE</scope>
    <source>
        <strain evidence="1">LFN00145</strain>
    </source>
</reference>
<name>A0A8H6KI00_9PEZI</name>
<evidence type="ECO:0000313" key="1">
    <source>
        <dbReference type="EMBL" id="KAF6831685.1"/>
    </source>
</evidence>
<comment type="caution">
    <text evidence="1">The sequence shown here is derived from an EMBL/GenBank/DDBJ whole genome shotgun (WGS) entry which is preliminary data.</text>
</comment>
<evidence type="ECO:0000313" key="2">
    <source>
        <dbReference type="Proteomes" id="UP000654918"/>
    </source>
</evidence>
<organism evidence="1 2">
    <name type="scientific">Colletotrichum plurivorum</name>
    <dbReference type="NCBI Taxonomy" id="2175906"/>
    <lineage>
        <taxon>Eukaryota</taxon>
        <taxon>Fungi</taxon>
        <taxon>Dikarya</taxon>
        <taxon>Ascomycota</taxon>
        <taxon>Pezizomycotina</taxon>
        <taxon>Sordariomycetes</taxon>
        <taxon>Hypocreomycetidae</taxon>
        <taxon>Glomerellales</taxon>
        <taxon>Glomerellaceae</taxon>
        <taxon>Colletotrichum</taxon>
        <taxon>Colletotrichum orchidearum species complex</taxon>
    </lineage>
</organism>
<protein>
    <submittedName>
        <fullName evidence="1">Uncharacterized protein</fullName>
    </submittedName>
</protein>
<gene>
    <name evidence="1" type="ORF">CPLU01_06600</name>
</gene>
<dbReference type="AlphaFoldDB" id="A0A8H6KI00"/>
<dbReference type="EMBL" id="WIGO01000078">
    <property type="protein sequence ID" value="KAF6831685.1"/>
    <property type="molecule type" value="Genomic_DNA"/>
</dbReference>
<accession>A0A8H6KI00</accession>
<dbReference type="Proteomes" id="UP000654918">
    <property type="component" value="Unassembled WGS sequence"/>
</dbReference>